<evidence type="ECO:0000256" key="4">
    <source>
        <dbReference type="ARBA" id="ARBA00022553"/>
    </source>
</evidence>
<dbReference type="PRINTS" id="PR00344">
    <property type="entry name" value="BCTRLSENSOR"/>
</dbReference>
<dbReference type="GO" id="GO:0005886">
    <property type="term" value="C:plasma membrane"/>
    <property type="evidence" value="ECO:0007669"/>
    <property type="project" value="TreeGrafter"/>
</dbReference>
<dbReference type="Pfam" id="PF02518">
    <property type="entry name" value="HATPase_c"/>
    <property type="match status" value="1"/>
</dbReference>
<dbReference type="InterPro" id="IPR050428">
    <property type="entry name" value="TCS_sensor_his_kinase"/>
</dbReference>
<name>A0A368L1C9_9BURK</name>
<dbReference type="Pfam" id="PF08521">
    <property type="entry name" value="2CSK_N"/>
    <property type="match status" value="1"/>
</dbReference>
<keyword evidence="5" id="KW-0808">Transferase</keyword>
<evidence type="ECO:0000256" key="11">
    <source>
        <dbReference type="SAM" id="MobiDB-lite"/>
    </source>
</evidence>
<dbReference type="EC" id="2.7.13.3" evidence="3"/>
<dbReference type="InterPro" id="IPR003594">
    <property type="entry name" value="HATPase_dom"/>
</dbReference>
<evidence type="ECO:0000256" key="7">
    <source>
        <dbReference type="ARBA" id="ARBA00022777"/>
    </source>
</evidence>
<evidence type="ECO:0000313" key="15">
    <source>
        <dbReference type="EMBL" id="RCS57365.1"/>
    </source>
</evidence>
<evidence type="ECO:0000256" key="12">
    <source>
        <dbReference type="SAM" id="Phobius"/>
    </source>
</evidence>
<keyword evidence="9" id="KW-0902">Two-component regulatory system</keyword>
<evidence type="ECO:0000256" key="8">
    <source>
        <dbReference type="ARBA" id="ARBA00022989"/>
    </source>
</evidence>
<sequence>MARFPLRRRQRAESDSNPPPDEASRSLFGEILDWMLAPLLLLWPMSIGVTYLVAQAIANGPFDRALDDSTTVLAQQLKVMQGQLVLSLPLPARDILRADDTDSIYFQVLGSRGELLAGEENLPLPNEAENNDWQRQPSLTHVVRLRNDTFNGQEVRIAYTWVKPAALPTAAQPALVQVAETLDKRGQLANEIVKGVILPQFIILPIAVILVWFGLTRGIRPLAELQQRLRARRSDDLSAIDTRQAPEELTPLLHAFNDLLHKLDQTVSGQKRFIADAAHQMKTPLAGLRMQAELALTERDPERIKHSLRLLAQSTERATRLINQLLSMARAESTVEGSMQFTVIDLNQLAKETIQTWLNRALAQQVDLGFESLTEEAGLPVQVMGNATLLHELLNNLIDNAFRYALPSRGIAVITLRVGMDLATQQNFIELEDNGPGIPSTERTLIFERFYRVLGTQTDGSGLGLAIAREIAALHNAQIEVLDPRIPNTLSSNLSHAMQQDSPPISPSRTGVRFVISFPRFVQHSEAEQASLRWHESL</sequence>
<keyword evidence="8 12" id="KW-1133">Transmembrane helix</keyword>
<feature type="domain" description="Histidine kinase" evidence="13">
    <location>
        <begin position="276"/>
        <end position="481"/>
    </location>
</feature>
<feature type="compositionally biased region" description="Basic residues" evidence="11">
    <location>
        <begin position="1"/>
        <end position="10"/>
    </location>
</feature>
<dbReference type="SMART" id="SM00387">
    <property type="entry name" value="HATPase_c"/>
    <property type="match status" value="1"/>
</dbReference>
<gene>
    <name evidence="15" type="ORF">DU000_07820</name>
</gene>
<keyword evidence="7 15" id="KW-0418">Kinase</keyword>
<accession>A0A368L1C9</accession>
<evidence type="ECO:0000256" key="6">
    <source>
        <dbReference type="ARBA" id="ARBA00022692"/>
    </source>
</evidence>
<feature type="transmembrane region" description="Helical" evidence="12">
    <location>
        <begin position="192"/>
        <end position="215"/>
    </location>
</feature>
<comment type="caution">
    <text evidence="15">The sequence shown here is derived from an EMBL/GenBank/DDBJ whole genome shotgun (WGS) entry which is preliminary data.</text>
</comment>
<evidence type="ECO:0000256" key="9">
    <source>
        <dbReference type="ARBA" id="ARBA00023012"/>
    </source>
</evidence>
<evidence type="ECO:0000256" key="2">
    <source>
        <dbReference type="ARBA" id="ARBA00004370"/>
    </source>
</evidence>
<dbReference type="InterPro" id="IPR003661">
    <property type="entry name" value="HisK_dim/P_dom"/>
</dbReference>
<keyword evidence="4" id="KW-0597">Phosphoprotein</keyword>
<dbReference type="RefSeq" id="WP_114402846.1">
    <property type="nucleotide sequence ID" value="NZ_QPGB01000003.1"/>
</dbReference>
<dbReference type="Proteomes" id="UP000252357">
    <property type="component" value="Unassembled WGS sequence"/>
</dbReference>
<evidence type="ECO:0000256" key="1">
    <source>
        <dbReference type="ARBA" id="ARBA00000085"/>
    </source>
</evidence>
<dbReference type="Pfam" id="PF00512">
    <property type="entry name" value="HisKA"/>
    <property type="match status" value="1"/>
</dbReference>
<keyword evidence="10 12" id="KW-0472">Membrane</keyword>
<dbReference type="SUPFAM" id="SSF47384">
    <property type="entry name" value="Homodimeric domain of signal transducing histidine kinase"/>
    <property type="match status" value="1"/>
</dbReference>
<protein>
    <recommendedName>
        <fullName evidence="3">histidine kinase</fullName>
        <ecNumber evidence="3">2.7.13.3</ecNumber>
    </recommendedName>
</protein>
<dbReference type="Gene3D" id="3.30.565.10">
    <property type="entry name" value="Histidine kinase-like ATPase, C-terminal domain"/>
    <property type="match status" value="1"/>
</dbReference>
<dbReference type="AlphaFoldDB" id="A0A368L1C9"/>
<evidence type="ECO:0000259" key="13">
    <source>
        <dbReference type="PROSITE" id="PS50109"/>
    </source>
</evidence>
<dbReference type="InterPro" id="IPR036097">
    <property type="entry name" value="HisK_dim/P_sf"/>
</dbReference>
<reference evidence="15 16" key="1">
    <citation type="journal article" date="2018" name="Int. J. Syst. Evol. Microbiol.">
        <title>Parvibium lacunae gen. nov., sp. nov., a new member of the family Alcaligenaceae isolated from a freshwater pond.</title>
        <authorList>
            <person name="Chen W.M."/>
            <person name="Xie P.B."/>
            <person name="Hsu M.Y."/>
            <person name="Sheu S.Y."/>
        </authorList>
    </citation>
    <scope>NUCLEOTIDE SEQUENCE [LARGE SCALE GENOMIC DNA]</scope>
    <source>
        <strain evidence="15 16">KMB9</strain>
    </source>
</reference>
<dbReference type="InterPro" id="IPR005467">
    <property type="entry name" value="His_kinase_dom"/>
</dbReference>
<evidence type="ECO:0000259" key="14">
    <source>
        <dbReference type="PROSITE" id="PS50885"/>
    </source>
</evidence>
<evidence type="ECO:0000313" key="16">
    <source>
        <dbReference type="Proteomes" id="UP000252357"/>
    </source>
</evidence>
<keyword evidence="16" id="KW-1185">Reference proteome</keyword>
<proteinExistence type="predicted"/>
<dbReference type="SUPFAM" id="SSF55874">
    <property type="entry name" value="ATPase domain of HSP90 chaperone/DNA topoisomerase II/histidine kinase"/>
    <property type="match status" value="1"/>
</dbReference>
<dbReference type="InterPro" id="IPR004358">
    <property type="entry name" value="Sig_transdc_His_kin-like_C"/>
</dbReference>
<evidence type="ECO:0000256" key="5">
    <source>
        <dbReference type="ARBA" id="ARBA00022679"/>
    </source>
</evidence>
<feature type="region of interest" description="Disordered" evidence="11">
    <location>
        <begin position="1"/>
        <end position="23"/>
    </location>
</feature>
<dbReference type="InterPro" id="IPR003660">
    <property type="entry name" value="HAMP_dom"/>
</dbReference>
<comment type="catalytic activity">
    <reaction evidence="1">
        <text>ATP + protein L-histidine = ADP + protein N-phospho-L-histidine.</text>
        <dbReference type="EC" id="2.7.13.3"/>
    </reaction>
</comment>
<dbReference type="PROSITE" id="PS50109">
    <property type="entry name" value="HIS_KIN"/>
    <property type="match status" value="1"/>
</dbReference>
<dbReference type="SMART" id="SM00388">
    <property type="entry name" value="HisKA"/>
    <property type="match status" value="1"/>
</dbReference>
<organism evidence="15 16">
    <name type="scientific">Parvibium lacunae</name>
    <dbReference type="NCBI Taxonomy" id="1888893"/>
    <lineage>
        <taxon>Bacteria</taxon>
        <taxon>Pseudomonadati</taxon>
        <taxon>Pseudomonadota</taxon>
        <taxon>Betaproteobacteria</taxon>
        <taxon>Burkholderiales</taxon>
        <taxon>Alcaligenaceae</taxon>
        <taxon>Parvibium</taxon>
    </lineage>
</organism>
<dbReference type="PROSITE" id="PS50885">
    <property type="entry name" value="HAMP"/>
    <property type="match status" value="1"/>
</dbReference>
<dbReference type="InterPro" id="IPR036890">
    <property type="entry name" value="HATPase_C_sf"/>
</dbReference>
<dbReference type="GO" id="GO:0000155">
    <property type="term" value="F:phosphorelay sensor kinase activity"/>
    <property type="evidence" value="ECO:0007669"/>
    <property type="project" value="InterPro"/>
</dbReference>
<dbReference type="OrthoDB" id="8554694at2"/>
<dbReference type="SMART" id="SM00304">
    <property type="entry name" value="HAMP"/>
    <property type="match status" value="1"/>
</dbReference>
<keyword evidence="6 12" id="KW-0812">Transmembrane</keyword>
<dbReference type="CDD" id="cd00082">
    <property type="entry name" value="HisKA"/>
    <property type="match status" value="1"/>
</dbReference>
<evidence type="ECO:0000256" key="3">
    <source>
        <dbReference type="ARBA" id="ARBA00012438"/>
    </source>
</evidence>
<dbReference type="EMBL" id="QPGB01000003">
    <property type="protein sequence ID" value="RCS57365.1"/>
    <property type="molecule type" value="Genomic_DNA"/>
</dbReference>
<feature type="domain" description="HAMP" evidence="14">
    <location>
        <begin position="216"/>
        <end position="268"/>
    </location>
</feature>
<dbReference type="PANTHER" id="PTHR45436">
    <property type="entry name" value="SENSOR HISTIDINE KINASE YKOH"/>
    <property type="match status" value="1"/>
</dbReference>
<comment type="subcellular location">
    <subcellularLocation>
        <location evidence="2">Membrane</location>
    </subcellularLocation>
</comment>
<dbReference type="InterPro" id="IPR013727">
    <property type="entry name" value="2CSK_N"/>
</dbReference>
<evidence type="ECO:0000256" key="10">
    <source>
        <dbReference type="ARBA" id="ARBA00023136"/>
    </source>
</evidence>
<dbReference type="PANTHER" id="PTHR45436:SF1">
    <property type="entry name" value="SENSOR PROTEIN QSEC"/>
    <property type="match status" value="1"/>
</dbReference>
<dbReference type="Gene3D" id="1.10.287.130">
    <property type="match status" value="1"/>
</dbReference>